<dbReference type="InParanoid" id="A0A2V0NMI7"/>
<evidence type="ECO:0000313" key="3">
    <source>
        <dbReference type="Proteomes" id="UP000247498"/>
    </source>
</evidence>
<dbReference type="InterPro" id="IPR036860">
    <property type="entry name" value="SH2_dom_sf"/>
</dbReference>
<reference evidence="2 3" key="1">
    <citation type="journal article" date="2018" name="Sci. Rep.">
        <title>Raphidocelis subcapitata (=Pseudokirchneriella subcapitata) provides an insight into genome evolution and environmental adaptations in the Sphaeropleales.</title>
        <authorList>
            <person name="Suzuki S."/>
            <person name="Yamaguchi H."/>
            <person name="Nakajima N."/>
            <person name="Kawachi M."/>
        </authorList>
    </citation>
    <scope>NUCLEOTIDE SEQUENCE [LARGE SCALE GENOMIC DNA]</scope>
    <source>
        <strain evidence="2 3">NIES-35</strain>
    </source>
</reference>
<dbReference type="AlphaFoldDB" id="A0A2V0NMI7"/>
<feature type="region of interest" description="Disordered" evidence="1">
    <location>
        <begin position="330"/>
        <end position="359"/>
    </location>
</feature>
<protein>
    <submittedName>
        <fullName evidence="2">Uncharacterized protein</fullName>
    </submittedName>
</protein>
<accession>A0A2V0NMI7</accession>
<feature type="compositionally biased region" description="Low complexity" evidence="1">
    <location>
        <begin position="496"/>
        <end position="519"/>
    </location>
</feature>
<dbReference type="CDD" id="cd00173">
    <property type="entry name" value="SH2"/>
    <property type="match status" value="1"/>
</dbReference>
<proteinExistence type="predicted"/>
<gene>
    <name evidence="2" type="ORF">Rsub_01629</name>
</gene>
<dbReference type="OrthoDB" id="541552at2759"/>
<dbReference type="SUPFAM" id="SSF55550">
    <property type="entry name" value="SH2 domain"/>
    <property type="match status" value="1"/>
</dbReference>
<organism evidence="2 3">
    <name type="scientific">Raphidocelis subcapitata</name>
    <dbReference type="NCBI Taxonomy" id="307507"/>
    <lineage>
        <taxon>Eukaryota</taxon>
        <taxon>Viridiplantae</taxon>
        <taxon>Chlorophyta</taxon>
        <taxon>core chlorophytes</taxon>
        <taxon>Chlorophyceae</taxon>
        <taxon>CS clade</taxon>
        <taxon>Sphaeropleales</taxon>
        <taxon>Selenastraceae</taxon>
        <taxon>Raphidocelis</taxon>
    </lineage>
</organism>
<feature type="compositionally biased region" description="Gly residues" evidence="1">
    <location>
        <begin position="336"/>
        <end position="351"/>
    </location>
</feature>
<evidence type="ECO:0000256" key="1">
    <source>
        <dbReference type="SAM" id="MobiDB-lite"/>
    </source>
</evidence>
<dbReference type="Gene3D" id="3.30.505.10">
    <property type="entry name" value="SH2 domain"/>
    <property type="match status" value="1"/>
</dbReference>
<evidence type="ECO:0000313" key="2">
    <source>
        <dbReference type="EMBL" id="GBF88728.1"/>
    </source>
</evidence>
<keyword evidence="3" id="KW-1185">Reference proteome</keyword>
<comment type="caution">
    <text evidence="2">The sequence shown here is derived from an EMBL/GenBank/DDBJ whole genome shotgun (WGS) entry which is preliminary data.</text>
</comment>
<feature type="region of interest" description="Disordered" evidence="1">
    <location>
        <begin position="486"/>
        <end position="528"/>
    </location>
</feature>
<dbReference type="Proteomes" id="UP000247498">
    <property type="component" value="Unassembled WGS sequence"/>
</dbReference>
<dbReference type="EMBL" id="BDRX01000006">
    <property type="protein sequence ID" value="GBF88728.1"/>
    <property type="molecule type" value="Genomic_DNA"/>
</dbReference>
<name>A0A2V0NMI7_9CHLO</name>
<sequence>MALPAWWTPDLPDLVSRRDSMPAVERWQTAYVRYKTQPEAAATGTGWQLAESRFFAAKLAAEDGGAFAEDTLLYDGLAPARVTLRIVEAPAEFAVPVKQDRRLTPNFKIRVDVFFEDRCSFPLTLKAYILSQQERDGAAQWVPDDFLDPEIQQQRKPITELKGNVCVSHTFDASAASHPIPPELAAEALPAGIAQQLMMGTFGMDPASAAAAALKLASAEPAAASPGGAGAGAAAPPPNGHVSHDFEFSGVELLRPTRMNKAYLVFACSVLEQDLLFIAYDIPTVGICRAEQRVKACQKLGLNYADLAHVEHMYVPPAVAVGAGVAPRAVEDDSEGSGGAGGGGAGGGGGAAARRKRTSSQHAAAGGDALVAAEGLAHAAAHVSPFDAAAQQQLLDAMLGGLPLGPGGAGLGAHALAGGLGLGMGMGGMGMQGMAQLPAAYGGPYSAPVPAGGYGQAGGGLDALTMGSLNVEAMLAEMDGMFDSGPANGFMGGDAAGHQQQHQQQQQHHQQQQRRQWGADAGGGGAGQPLSRMALREMIMDAYEGSGLSRKLTGQDVSALESQAGFPADASSSAASISESQWREFEGQYHTVLKLLRQISSVWNMEDPTIIAGFDMDRLGTVAALRSEPSGTFICRFSMSQPGCLVLSTKAPAHPNADADGLVHAIIRIEDLLERRVDTWIRDFPGATHVLDVYKGKRVDKRKVFASNYTRLRALDALDDMDGLLGGAAADAMMGGGGGRGAF</sequence>